<evidence type="ECO:0000256" key="1">
    <source>
        <dbReference type="SAM" id="MobiDB-lite"/>
    </source>
</evidence>
<proteinExistence type="predicted"/>
<gene>
    <name evidence="2" type="primary">RvY_01213</name>
    <name evidence="2" type="synonym">RvY_01213.2</name>
    <name evidence="2" type="ORF">RvY_01213-2</name>
</gene>
<comment type="caution">
    <text evidence="2">The sequence shown here is derived from an EMBL/GenBank/DDBJ whole genome shotgun (WGS) entry which is preliminary data.</text>
</comment>
<feature type="region of interest" description="Disordered" evidence="1">
    <location>
        <begin position="1"/>
        <end position="21"/>
    </location>
</feature>
<evidence type="ECO:0000313" key="3">
    <source>
        <dbReference type="Proteomes" id="UP000186922"/>
    </source>
</evidence>
<name>A0A1D1UFH8_RAMVA</name>
<sequence>MDISAGAHQEPYSAEPASQEGIRVLLPDNRTLEKQTAEQLDSLKEFLQWEAVDSSTSSSMLDSTMVSVPSPIITIPEIYPSSPSSSVCSESQFSPCSLTPMSSDACSASEDFLLEDAMLGVDVDHLLRTFISVA</sequence>
<reference evidence="2 3" key="1">
    <citation type="journal article" date="2016" name="Nat. Commun.">
        <title>Extremotolerant tardigrade genome and improved radiotolerance of human cultured cells by tardigrade-unique protein.</title>
        <authorList>
            <person name="Hashimoto T."/>
            <person name="Horikawa D.D."/>
            <person name="Saito Y."/>
            <person name="Kuwahara H."/>
            <person name="Kozuka-Hata H."/>
            <person name="Shin-I T."/>
            <person name="Minakuchi Y."/>
            <person name="Ohishi K."/>
            <person name="Motoyama A."/>
            <person name="Aizu T."/>
            <person name="Enomoto A."/>
            <person name="Kondo K."/>
            <person name="Tanaka S."/>
            <person name="Hara Y."/>
            <person name="Koshikawa S."/>
            <person name="Sagara H."/>
            <person name="Miura T."/>
            <person name="Yokobori S."/>
            <person name="Miyagawa K."/>
            <person name="Suzuki Y."/>
            <person name="Kubo T."/>
            <person name="Oyama M."/>
            <person name="Kohara Y."/>
            <person name="Fujiyama A."/>
            <person name="Arakawa K."/>
            <person name="Katayama T."/>
            <person name="Toyoda A."/>
            <person name="Kunieda T."/>
        </authorList>
    </citation>
    <scope>NUCLEOTIDE SEQUENCE [LARGE SCALE GENOMIC DNA]</scope>
    <source>
        <strain evidence="2 3">YOKOZUNA-1</strain>
    </source>
</reference>
<dbReference type="EMBL" id="BDGG01000001">
    <property type="protein sequence ID" value="GAU88529.1"/>
    <property type="molecule type" value="Genomic_DNA"/>
</dbReference>
<keyword evidence="3" id="KW-1185">Reference proteome</keyword>
<accession>A0A1D1UFH8</accession>
<organism evidence="2 3">
    <name type="scientific">Ramazzottius varieornatus</name>
    <name type="common">Water bear</name>
    <name type="synonym">Tardigrade</name>
    <dbReference type="NCBI Taxonomy" id="947166"/>
    <lineage>
        <taxon>Eukaryota</taxon>
        <taxon>Metazoa</taxon>
        <taxon>Ecdysozoa</taxon>
        <taxon>Tardigrada</taxon>
        <taxon>Eutardigrada</taxon>
        <taxon>Parachela</taxon>
        <taxon>Hypsibioidea</taxon>
        <taxon>Ramazzottiidae</taxon>
        <taxon>Ramazzottius</taxon>
    </lineage>
</organism>
<dbReference type="Proteomes" id="UP000186922">
    <property type="component" value="Unassembled WGS sequence"/>
</dbReference>
<dbReference type="AlphaFoldDB" id="A0A1D1UFH8"/>
<protein>
    <submittedName>
        <fullName evidence="2">Uncharacterized protein</fullName>
    </submittedName>
</protein>
<evidence type="ECO:0000313" key="2">
    <source>
        <dbReference type="EMBL" id="GAU88529.1"/>
    </source>
</evidence>